<evidence type="ECO:0000256" key="8">
    <source>
        <dbReference type="SAM" id="MobiDB-lite"/>
    </source>
</evidence>
<protein>
    <recommendedName>
        <fullName evidence="9">DDE Tnp4 domain-containing protein</fullName>
    </recommendedName>
</protein>
<feature type="domain" description="DDE Tnp4" evidence="9">
    <location>
        <begin position="160"/>
        <end position="310"/>
    </location>
</feature>
<keyword evidence="6" id="KW-0378">Hydrolase</keyword>
<reference evidence="10" key="1">
    <citation type="submission" date="2022-03" db="EMBL/GenBank/DDBJ databases">
        <authorList>
            <person name="Sayadi A."/>
        </authorList>
    </citation>
    <scope>NUCLEOTIDE SEQUENCE</scope>
</reference>
<evidence type="ECO:0000256" key="1">
    <source>
        <dbReference type="ARBA" id="ARBA00001968"/>
    </source>
</evidence>
<keyword evidence="5" id="KW-0479">Metal-binding</keyword>
<dbReference type="Pfam" id="PF13359">
    <property type="entry name" value="DDE_Tnp_4"/>
    <property type="match status" value="1"/>
</dbReference>
<dbReference type="GO" id="GO:0004518">
    <property type="term" value="F:nuclease activity"/>
    <property type="evidence" value="ECO:0007669"/>
    <property type="project" value="UniProtKB-KW"/>
</dbReference>
<comment type="similarity">
    <text evidence="3">Belongs to the HARBI1 family.</text>
</comment>
<keyword evidence="11" id="KW-1185">Reference proteome</keyword>
<sequence>MSDDGFSDFASEESSSDDDLEFMQDSKVKNEDYLETTVPQYSDETCFEHFRVSRNVVNEISGMFQNSEYYRSKSGPYGKLLSGDQVLVYLWYVGHEAAGFRDVADRYNISISSVTRILKRLTLFLSNLSPTVIQWPDDSEKEQIEAHFRNNGFPRVIGCIDGSHIKLDKPENDPESYINRKGFYSIQIQAVCDHQRRFKDLFVGYPGSVHDSRVFRTSPLSQTLEQKCGTYFILGDSGYPLQKNLLTPYKDRGTLTQQQINYNIKLSKNRCIIEHSFGMLKQKFRQLYHIKLRKIPLIVHFVRAVCVLHNIAIKDELPDANLIETIEAENAAVAIGDDNEDIEDDGSAVAIRDHIAAIL</sequence>
<dbReference type="PANTHER" id="PTHR22930">
    <property type="match status" value="1"/>
</dbReference>
<dbReference type="GO" id="GO:0005634">
    <property type="term" value="C:nucleus"/>
    <property type="evidence" value="ECO:0007669"/>
    <property type="project" value="UniProtKB-SubCell"/>
</dbReference>
<evidence type="ECO:0000256" key="7">
    <source>
        <dbReference type="ARBA" id="ARBA00023242"/>
    </source>
</evidence>
<evidence type="ECO:0000313" key="11">
    <source>
        <dbReference type="Proteomes" id="UP001152888"/>
    </source>
</evidence>
<comment type="subcellular location">
    <subcellularLocation>
        <location evidence="2">Nucleus</location>
    </subcellularLocation>
</comment>
<evidence type="ECO:0000259" key="9">
    <source>
        <dbReference type="Pfam" id="PF13359"/>
    </source>
</evidence>
<evidence type="ECO:0000256" key="2">
    <source>
        <dbReference type="ARBA" id="ARBA00004123"/>
    </source>
</evidence>
<keyword evidence="4" id="KW-0540">Nuclease</keyword>
<dbReference type="PANTHER" id="PTHR22930:SF85">
    <property type="entry name" value="GH03217P-RELATED"/>
    <property type="match status" value="1"/>
</dbReference>
<organism evidence="10 11">
    <name type="scientific">Acanthoscelides obtectus</name>
    <name type="common">Bean weevil</name>
    <name type="synonym">Bruchus obtectus</name>
    <dbReference type="NCBI Taxonomy" id="200917"/>
    <lineage>
        <taxon>Eukaryota</taxon>
        <taxon>Metazoa</taxon>
        <taxon>Ecdysozoa</taxon>
        <taxon>Arthropoda</taxon>
        <taxon>Hexapoda</taxon>
        <taxon>Insecta</taxon>
        <taxon>Pterygota</taxon>
        <taxon>Neoptera</taxon>
        <taxon>Endopterygota</taxon>
        <taxon>Coleoptera</taxon>
        <taxon>Polyphaga</taxon>
        <taxon>Cucujiformia</taxon>
        <taxon>Chrysomeloidea</taxon>
        <taxon>Chrysomelidae</taxon>
        <taxon>Bruchinae</taxon>
        <taxon>Bruchini</taxon>
        <taxon>Acanthoscelides</taxon>
    </lineage>
</organism>
<dbReference type="InterPro" id="IPR027806">
    <property type="entry name" value="HARBI1_dom"/>
</dbReference>
<evidence type="ECO:0000256" key="6">
    <source>
        <dbReference type="ARBA" id="ARBA00022801"/>
    </source>
</evidence>
<dbReference type="InterPro" id="IPR045249">
    <property type="entry name" value="HARBI1-like"/>
</dbReference>
<accession>A0A9P0VTB9</accession>
<feature type="region of interest" description="Disordered" evidence="8">
    <location>
        <begin position="1"/>
        <end position="22"/>
    </location>
</feature>
<comment type="cofactor">
    <cofactor evidence="1">
        <name>a divalent metal cation</name>
        <dbReference type="ChEBI" id="CHEBI:60240"/>
    </cofactor>
</comment>
<gene>
    <name evidence="10" type="ORF">ACAOBT_LOCUS37334</name>
</gene>
<dbReference type="EMBL" id="CAKOFQ010010453">
    <property type="protein sequence ID" value="CAH2019697.1"/>
    <property type="molecule type" value="Genomic_DNA"/>
</dbReference>
<proteinExistence type="inferred from homology"/>
<dbReference type="Proteomes" id="UP001152888">
    <property type="component" value="Unassembled WGS sequence"/>
</dbReference>
<keyword evidence="7" id="KW-0539">Nucleus</keyword>
<evidence type="ECO:0000256" key="5">
    <source>
        <dbReference type="ARBA" id="ARBA00022723"/>
    </source>
</evidence>
<comment type="caution">
    <text evidence="10">The sequence shown here is derived from an EMBL/GenBank/DDBJ whole genome shotgun (WGS) entry which is preliminary data.</text>
</comment>
<name>A0A9P0VTB9_ACAOB</name>
<evidence type="ECO:0000256" key="3">
    <source>
        <dbReference type="ARBA" id="ARBA00006958"/>
    </source>
</evidence>
<evidence type="ECO:0000256" key="4">
    <source>
        <dbReference type="ARBA" id="ARBA00022722"/>
    </source>
</evidence>
<dbReference type="GO" id="GO:0016787">
    <property type="term" value="F:hydrolase activity"/>
    <property type="evidence" value="ECO:0007669"/>
    <property type="project" value="UniProtKB-KW"/>
</dbReference>
<dbReference type="GO" id="GO:0046872">
    <property type="term" value="F:metal ion binding"/>
    <property type="evidence" value="ECO:0007669"/>
    <property type="project" value="UniProtKB-KW"/>
</dbReference>
<dbReference type="OrthoDB" id="6609348at2759"/>
<evidence type="ECO:0000313" key="10">
    <source>
        <dbReference type="EMBL" id="CAH2019697.1"/>
    </source>
</evidence>
<dbReference type="AlphaFoldDB" id="A0A9P0VTB9"/>